<evidence type="ECO:0000256" key="1">
    <source>
        <dbReference type="SAM" id="Phobius"/>
    </source>
</evidence>
<feature type="transmembrane region" description="Helical" evidence="1">
    <location>
        <begin position="48"/>
        <end position="66"/>
    </location>
</feature>
<dbReference type="RefSeq" id="WP_304274069.1">
    <property type="nucleotide sequence ID" value="NZ_QFQZ01000006.1"/>
</dbReference>
<reference evidence="2 3" key="1">
    <citation type="submission" date="2017-08" db="EMBL/GenBank/DDBJ databases">
        <title>Infants hospitalized years apart are colonized by the same room-sourced microbial strains.</title>
        <authorList>
            <person name="Brooks B."/>
            <person name="Olm M.R."/>
            <person name="Firek B.A."/>
            <person name="Baker R."/>
            <person name="Thomas B.C."/>
            <person name="Morowitz M.J."/>
            <person name="Banfield J.F."/>
        </authorList>
    </citation>
    <scope>NUCLEOTIDE SEQUENCE [LARGE SCALE GENOMIC DNA]</scope>
    <source>
        <strain evidence="2">S2_003_000_R2_4</strain>
    </source>
</reference>
<dbReference type="Proteomes" id="UP000249393">
    <property type="component" value="Unassembled WGS sequence"/>
</dbReference>
<keyword evidence="1" id="KW-1133">Transmembrane helix</keyword>
<feature type="transmembrane region" description="Helical" evidence="1">
    <location>
        <begin position="6"/>
        <end position="28"/>
    </location>
</feature>
<gene>
    <name evidence="2" type="ORF">DI526_03450</name>
</gene>
<dbReference type="AlphaFoldDB" id="A0A2W5VMA7"/>
<comment type="caution">
    <text evidence="2">The sequence shown here is derived from an EMBL/GenBank/DDBJ whole genome shotgun (WGS) entry which is preliminary data.</text>
</comment>
<sequence>MDDKHRLHAAAVGLIVSALWAGFAMVAFIFGEPPPGRRKVIQVACEKILTVLAVTFAAPIAAPWAADLVNWALGLVPIKIGFKVDQLTAVALLASLTVLLIANPDARARVFAWLKGKVGVTP</sequence>
<dbReference type="EMBL" id="QFQZ01000006">
    <property type="protein sequence ID" value="PZR36505.1"/>
    <property type="molecule type" value="Genomic_DNA"/>
</dbReference>
<evidence type="ECO:0000313" key="2">
    <source>
        <dbReference type="EMBL" id="PZR36505.1"/>
    </source>
</evidence>
<proteinExistence type="predicted"/>
<feature type="transmembrane region" description="Helical" evidence="1">
    <location>
        <begin position="86"/>
        <end position="102"/>
    </location>
</feature>
<keyword evidence="1" id="KW-0812">Transmembrane</keyword>
<organism evidence="2 3">
    <name type="scientific">Caulobacter segnis</name>
    <dbReference type="NCBI Taxonomy" id="88688"/>
    <lineage>
        <taxon>Bacteria</taxon>
        <taxon>Pseudomonadati</taxon>
        <taxon>Pseudomonadota</taxon>
        <taxon>Alphaproteobacteria</taxon>
        <taxon>Caulobacterales</taxon>
        <taxon>Caulobacteraceae</taxon>
        <taxon>Caulobacter</taxon>
    </lineage>
</organism>
<protein>
    <submittedName>
        <fullName evidence="2">Uncharacterized protein</fullName>
    </submittedName>
</protein>
<accession>A0A2W5VMA7</accession>
<name>A0A2W5VMA7_9CAUL</name>
<keyword evidence="1" id="KW-0472">Membrane</keyword>
<evidence type="ECO:0000313" key="3">
    <source>
        <dbReference type="Proteomes" id="UP000249393"/>
    </source>
</evidence>